<reference evidence="1" key="2">
    <citation type="journal article" date="2023" name="IMA Fungus">
        <title>Comparative genomic study of the Penicillium genus elucidates a diverse pangenome and 15 lateral gene transfer events.</title>
        <authorList>
            <person name="Petersen C."/>
            <person name="Sorensen T."/>
            <person name="Nielsen M.R."/>
            <person name="Sondergaard T.E."/>
            <person name="Sorensen J.L."/>
            <person name="Fitzpatrick D.A."/>
            <person name="Frisvad J.C."/>
            <person name="Nielsen K.L."/>
        </authorList>
    </citation>
    <scope>NUCLEOTIDE SEQUENCE</scope>
    <source>
        <strain evidence="1">IBT 30728</strain>
    </source>
</reference>
<accession>A0A9W9XL77</accession>
<dbReference type="EMBL" id="JAPWDQ010000001">
    <property type="protein sequence ID" value="KAJ5494923.1"/>
    <property type="molecule type" value="Genomic_DNA"/>
</dbReference>
<sequence>MIHGDRGVQERGGKDVSRYSEDAARTGWMVKMARKMQDLQVALSYDSTITDLACLLQLRRHYRTAPVWQRLSGRERKVTIEAGWGRFPTPSKRGGARRLKAKLTCAVRTVPGEGRLSS</sequence>
<dbReference type="AlphaFoldDB" id="A0A9W9XL77"/>
<dbReference type="Proteomes" id="UP001148312">
    <property type="component" value="Unassembled WGS sequence"/>
</dbReference>
<proteinExistence type="predicted"/>
<dbReference type="RefSeq" id="XP_056793936.1">
    <property type="nucleotide sequence ID" value="XM_056929643.1"/>
</dbReference>
<comment type="caution">
    <text evidence="1">The sequence shown here is derived from an EMBL/GenBank/DDBJ whole genome shotgun (WGS) entry which is preliminary data.</text>
</comment>
<evidence type="ECO:0000313" key="2">
    <source>
        <dbReference type="Proteomes" id="UP001148312"/>
    </source>
</evidence>
<dbReference type="GeneID" id="81619892"/>
<protein>
    <submittedName>
        <fullName evidence="1">Uncharacterized protein</fullName>
    </submittedName>
</protein>
<evidence type="ECO:0000313" key="1">
    <source>
        <dbReference type="EMBL" id="KAJ5494923.1"/>
    </source>
</evidence>
<name>A0A9W9XL77_9EURO</name>
<keyword evidence="2" id="KW-1185">Reference proteome</keyword>
<reference evidence="1" key="1">
    <citation type="submission" date="2022-12" db="EMBL/GenBank/DDBJ databases">
        <authorList>
            <person name="Petersen C."/>
        </authorList>
    </citation>
    <scope>NUCLEOTIDE SEQUENCE</scope>
    <source>
        <strain evidence="1">IBT 30728</strain>
    </source>
</reference>
<organism evidence="1 2">
    <name type="scientific">Penicillium diatomitis</name>
    <dbReference type="NCBI Taxonomy" id="2819901"/>
    <lineage>
        <taxon>Eukaryota</taxon>
        <taxon>Fungi</taxon>
        <taxon>Dikarya</taxon>
        <taxon>Ascomycota</taxon>
        <taxon>Pezizomycotina</taxon>
        <taxon>Eurotiomycetes</taxon>
        <taxon>Eurotiomycetidae</taxon>
        <taxon>Eurotiales</taxon>
        <taxon>Aspergillaceae</taxon>
        <taxon>Penicillium</taxon>
    </lineage>
</organism>
<gene>
    <name evidence="1" type="ORF">N7539_000039</name>
</gene>